<name>A9B5G5_HERA2</name>
<dbReference type="AlphaFoldDB" id="A9B5G5"/>
<evidence type="ECO:0000313" key="2">
    <source>
        <dbReference type="Proteomes" id="UP000000787"/>
    </source>
</evidence>
<keyword evidence="2" id="KW-1185">Reference proteome</keyword>
<gene>
    <name evidence="1" type="ordered locus">Haur_0138</name>
</gene>
<accession>A9B5G5</accession>
<reference evidence="1 2" key="1">
    <citation type="journal article" date="2011" name="Stand. Genomic Sci.">
        <title>Complete genome sequence of the filamentous gliding predatory bacterium Herpetosiphon aurantiacus type strain (114-95(T)).</title>
        <authorList>
            <person name="Kiss H."/>
            <person name="Nett M."/>
            <person name="Domin N."/>
            <person name="Martin K."/>
            <person name="Maresca J.A."/>
            <person name="Copeland A."/>
            <person name="Lapidus A."/>
            <person name="Lucas S."/>
            <person name="Berry K.W."/>
            <person name="Glavina Del Rio T."/>
            <person name="Dalin E."/>
            <person name="Tice H."/>
            <person name="Pitluck S."/>
            <person name="Richardson P."/>
            <person name="Bruce D."/>
            <person name="Goodwin L."/>
            <person name="Han C."/>
            <person name="Detter J.C."/>
            <person name="Schmutz J."/>
            <person name="Brettin T."/>
            <person name="Land M."/>
            <person name="Hauser L."/>
            <person name="Kyrpides N.C."/>
            <person name="Ivanova N."/>
            <person name="Goker M."/>
            <person name="Woyke T."/>
            <person name="Klenk H.P."/>
            <person name="Bryant D.A."/>
        </authorList>
    </citation>
    <scope>NUCLEOTIDE SEQUENCE [LARGE SCALE GENOMIC DNA]</scope>
    <source>
        <strain evidence="2">ATCC 23779 / DSM 785 / 114-95</strain>
    </source>
</reference>
<dbReference type="KEGG" id="hau:Haur_0138"/>
<protein>
    <submittedName>
        <fullName evidence="1">Uncharacterized protein</fullName>
    </submittedName>
</protein>
<sequence>MSQLSLDTSAKAEEIQINILRSMSIIEKLRLVEQLNQTRDRLAFYGLRKRFPHASNRELQRRFFDIKLDYELANKVYGSIEQWCNDEIIE</sequence>
<dbReference type="HOGENOM" id="CLU_2436773_0_0_0"/>
<evidence type="ECO:0000313" key="1">
    <source>
        <dbReference type="EMBL" id="ABX02790.1"/>
    </source>
</evidence>
<dbReference type="Proteomes" id="UP000000787">
    <property type="component" value="Chromosome"/>
</dbReference>
<dbReference type="InParanoid" id="A9B5G5"/>
<dbReference type="eggNOG" id="ENOG5032KGQ">
    <property type="taxonomic scope" value="Bacteria"/>
</dbReference>
<dbReference type="EMBL" id="CP000875">
    <property type="protein sequence ID" value="ABX02790.1"/>
    <property type="molecule type" value="Genomic_DNA"/>
</dbReference>
<dbReference type="BioCyc" id="HAUR316274:GHYA-141-MONOMER"/>
<proteinExistence type="predicted"/>
<organism evidence="1 2">
    <name type="scientific">Herpetosiphon aurantiacus (strain ATCC 23779 / DSM 785 / 114-95)</name>
    <dbReference type="NCBI Taxonomy" id="316274"/>
    <lineage>
        <taxon>Bacteria</taxon>
        <taxon>Bacillati</taxon>
        <taxon>Chloroflexota</taxon>
        <taxon>Chloroflexia</taxon>
        <taxon>Herpetosiphonales</taxon>
        <taxon>Herpetosiphonaceae</taxon>
        <taxon>Herpetosiphon</taxon>
    </lineage>
</organism>